<gene>
    <name evidence="2" type="primary">PLEST009284</name>
    <name evidence="2" type="ORF">PLESTB_001207000</name>
</gene>
<reference evidence="2 3" key="1">
    <citation type="journal article" date="2023" name="Commun. Biol.">
        <title>Reorganization of the ancestral sex-determining regions during the evolution of trioecy in Pleodorina starrii.</title>
        <authorList>
            <person name="Takahashi K."/>
            <person name="Suzuki S."/>
            <person name="Kawai-Toyooka H."/>
            <person name="Yamamoto K."/>
            <person name="Hamaji T."/>
            <person name="Ootsuki R."/>
            <person name="Yamaguchi H."/>
            <person name="Kawachi M."/>
            <person name="Higashiyama T."/>
            <person name="Nozaki H."/>
        </authorList>
    </citation>
    <scope>NUCLEOTIDE SEQUENCE [LARGE SCALE GENOMIC DNA]</scope>
    <source>
        <strain evidence="2 3">NIES-4479</strain>
    </source>
</reference>
<keyword evidence="1" id="KW-1133">Transmembrane helix</keyword>
<evidence type="ECO:0000313" key="3">
    <source>
        <dbReference type="Proteomes" id="UP001165080"/>
    </source>
</evidence>
<feature type="transmembrane region" description="Helical" evidence="1">
    <location>
        <begin position="6"/>
        <end position="25"/>
    </location>
</feature>
<accession>A0A9W6BSD2</accession>
<keyword evidence="1" id="KW-0472">Membrane</keyword>
<organism evidence="2 3">
    <name type="scientific">Pleodorina starrii</name>
    <dbReference type="NCBI Taxonomy" id="330485"/>
    <lineage>
        <taxon>Eukaryota</taxon>
        <taxon>Viridiplantae</taxon>
        <taxon>Chlorophyta</taxon>
        <taxon>core chlorophytes</taxon>
        <taxon>Chlorophyceae</taxon>
        <taxon>CS clade</taxon>
        <taxon>Chlamydomonadales</taxon>
        <taxon>Volvocaceae</taxon>
        <taxon>Pleodorina</taxon>
    </lineage>
</organism>
<comment type="caution">
    <text evidence="2">The sequence shown here is derived from an EMBL/GenBank/DDBJ whole genome shotgun (WGS) entry which is preliminary data.</text>
</comment>
<feature type="transmembrane region" description="Helical" evidence="1">
    <location>
        <begin position="81"/>
        <end position="102"/>
    </location>
</feature>
<keyword evidence="1" id="KW-0812">Transmembrane</keyword>
<protein>
    <submittedName>
        <fullName evidence="2">Uncharacterized protein</fullName>
    </submittedName>
</protein>
<dbReference type="AlphaFoldDB" id="A0A9W6BSD2"/>
<keyword evidence="3" id="KW-1185">Reference proteome</keyword>
<evidence type="ECO:0000256" key="1">
    <source>
        <dbReference type="SAM" id="Phobius"/>
    </source>
</evidence>
<sequence length="126" mass="13473">MPELPRFRTLVIIYYVYVCICMYVCKRMKQPSSGFRCGGGGGGGGGALSSFIAIYRSPPTLQGPSLLLAFDFKLLRSESDVCFVTFLACLLACLGGISQTLAQEACSVSSVEEHVAQAQAHACVHV</sequence>
<proteinExistence type="predicted"/>
<evidence type="ECO:0000313" key="2">
    <source>
        <dbReference type="EMBL" id="GLC57278.1"/>
    </source>
</evidence>
<dbReference type="EMBL" id="BRXU01000018">
    <property type="protein sequence ID" value="GLC57278.1"/>
    <property type="molecule type" value="Genomic_DNA"/>
</dbReference>
<name>A0A9W6BSD2_9CHLO</name>
<dbReference type="Proteomes" id="UP001165080">
    <property type="component" value="Unassembled WGS sequence"/>
</dbReference>